<dbReference type="AlphaFoldDB" id="A0A319DDJ0"/>
<keyword evidence="2" id="KW-1185">Reference proteome</keyword>
<reference evidence="1 2" key="1">
    <citation type="submission" date="2018-02" db="EMBL/GenBank/DDBJ databases">
        <title>The genomes of Aspergillus section Nigri reveals drivers in fungal speciation.</title>
        <authorList>
            <consortium name="DOE Joint Genome Institute"/>
            <person name="Vesth T.C."/>
            <person name="Nybo J."/>
            <person name="Theobald S."/>
            <person name="Brandl J."/>
            <person name="Frisvad J.C."/>
            <person name="Nielsen K.F."/>
            <person name="Lyhne E.K."/>
            <person name="Kogle M.E."/>
            <person name="Kuo A."/>
            <person name="Riley R."/>
            <person name="Clum A."/>
            <person name="Nolan M."/>
            <person name="Lipzen A."/>
            <person name="Salamov A."/>
            <person name="Henrissat B."/>
            <person name="Wiebenga A."/>
            <person name="De vries R.P."/>
            <person name="Grigoriev I.V."/>
            <person name="Mortensen U.H."/>
            <person name="Andersen M.R."/>
            <person name="Baker S.E."/>
        </authorList>
    </citation>
    <scope>NUCLEOTIDE SEQUENCE [LARGE SCALE GENOMIC DNA]</scope>
    <source>
        <strain evidence="1 2">CBS 707.79</strain>
    </source>
</reference>
<proteinExistence type="predicted"/>
<dbReference type="Proteomes" id="UP000247810">
    <property type="component" value="Unassembled WGS sequence"/>
</dbReference>
<dbReference type="VEuPathDB" id="FungiDB:BO71DRAFT_408505"/>
<sequence>MAQPNTTILSLTYYGPDETPQTLRAVLSNDVDVNILTRRGQQAVKGVFVTGLPTKIQSSDGRAYMAWESIRLCLFRPGMEKMAREFFHVPNNENLGLRVPGDVDAILGRGSFFHKPQDTDIFIAAHTLE</sequence>
<evidence type="ECO:0000313" key="2">
    <source>
        <dbReference type="Proteomes" id="UP000247810"/>
    </source>
</evidence>
<dbReference type="OrthoDB" id="4500340at2759"/>
<evidence type="ECO:0000313" key="1">
    <source>
        <dbReference type="EMBL" id="PYH95490.1"/>
    </source>
</evidence>
<dbReference type="EMBL" id="KZ825852">
    <property type="protein sequence ID" value="PYH95490.1"/>
    <property type="molecule type" value="Genomic_DNA"/>
</dbReference>
<gene>
    <name evidence="1" type="ORF">BO71DRAFT_408505</name>
</gene>
<protein>
    <submittedName>
        <fullName evidence="1">Uncharacterized protein</fullName>
    </submittedName>
</protein>
<accession>A0A319DDJ0</accession>
<organism evidence="1 2">
    <name type="scientific">Aspergillus ellipticus CBS 707.79</name>
    <dbReference type="NCBI Taxonomy" id="1448320"/>
    <lineage>
        <taxon>Eukaryota</taxon>
        <taxon>Fungi</taxon>
        <taxon>Dikarya</taxon>
        <taxon>Ascomycota</taxon>
        <taxon>Pezizomycotina</taxon>
        <taxon>Eurotiomycetes</taxon>
        <taxon>Eurotiomycetidae</taxon>
        <taxon>Eurotiales</taxon>
        <taxon>Aspergillaceae</taxon>
        <taxon>Aspergillus</taxon>
        <taxon>Aspergillus subgen. Circumdati</taxon>
    </lineage>
</organism>
<name>A0A319DDJ0_9EURO</name>